<accession>A0A812SHY3</accession>
<gene>
    <name evidence="1" type="ORF">SPIL2461_LOCUS12169</name>
</gene>
<organism evidence="1 2">
    <name type="scientific">Symbiodinium pilosum</name>
    <name type="common">Dinoflagellate</name>
    <dbReference type="NCBI Taxonomy" id="2952"/>
    <lineage>
        <taxon>Eukaryota</taxon>
        <taxon>Sar</taxon>
        <taxon>Alveolata</taxon>
        <taxon>Dinophyceae</taxon>
        <taxon>Suessiales</taxon>
        <taxon>Symbiodiniaceae</taxon>
        <taxon>Symbiodinium</taxon>
    </lineage>
</organism>
<keyword evidence="2" id="KW-1185">Reference proteome</keyword>
<protein>
    <recommendedName>
        <fullName evidence="3">Cyclic nucleotide-binding domain-containing protein</fullName>
    </recommendedName>
</protein>
<proteinExistence type="predicted"/>
<dbReference type="AlphaFoldDB" id="A0A812SHY3"/>
<evidence type="ECO:0000313" key="1">
    <source>
        <dbReference type="EMBL" id="CAE7477778.1"/>
    </source>
</evidence>
<dbReference type="OrthoDB" id="417078at2759"/>
<reference evidence="1" key="1">
    <citation type="submission" date="2021-02" db="EMBL/GenBank/DDBJ databases">
        <authorList>
            <person name="Dougan E. K."/>
            <person name="Rhodes N."/>
            <person name="Thang M."/>
            <person name="Chan C."/>
        </authorList>
    </citation>
    <scope>NUCLEOTIDE SEQUENCE</scope>
</reference>
<comment type="caution">
    <text evidence="1">The sequence shown here is derived from an EMBL/GenBank/DDBJ whole genome shotgun (WGS) entry which is preliminary data.</text>
</comment>
<name>A0A812SHY3_SYMPI</name>
<dbReference type="Proteomes" id="UP000649617">
    <property type="component" value="Unassembled WGS sequence"/>
</dbReference>
<dbReference type="EMBL" id="CAJNIZ010024536">
    <property type="protein sequence ID" value="CAE7477778.1"/>
    <property type="molecule type" value="Genomic_DNA"/>
</dbReference>
<sequence>MASCELKGELGVRTRSAEQVQLKLEGAPARATQHFLSLTPLPRNCKFLVVGKNIFLEVLKECLEMMRFFNINLPGLSRLEYTNGVHPCVYFQERVFPPGFDFMIEGIVSAEPAAFLIRNGAVQFQRHKYASENWAYAYRHTPLAPSRLPERCLGVYGKFDEVEVALVP</sequence>
<evidence type="ECO:0008006" key="3">
    <source>
        <dbReference type="Google" id="ProtNLM"/>
    </source>
</evidence>
<evidence type="ECO:0000313" key="2">
    <source>
        <dbReference type="Proteomes" id="UP000649617"/>
    </source>
</evidence>